<organism evidence="2">
    <name type="scientific">uncultured Sphingomonas sp</name>
    <dbReference type="NCBI Taxonomy" id="158754"/>
    <lineage>
        <taxon>Bacteria</taxon>
        <taxon>Pseudomonadati</taxon>
        <taxon>Pseudomonadota</taxon>
        <taxon>Alphaproteobacteria</taxon>
        <taxon>Sphingomonadales</taxon>
        <taxon>Sphingomonadaceae</taxon>
        <taxon>Sphingomonas</taxon>
        <taxon>environmental samples</taxon>
    </lineage>
</organism>
<feature type="compositionally biased region" description="Basic and acidic residues" evidence="1">
    <location>
        <begin position="128"/>
        <end position="147"/>
    </location>
</feature>
<accession>A0A6J4SVV5</accession>
<name>A0A6J4SVV5_9SPHN</name>
<feature type="region of interest" description="Disordered" evidence="1">
    <location>
        <begin position="128"/>
        <end position="184"/>
    </location>
</feature>
<gene>
    <name evidence="2" type="ORF">AVDCRST_MAG44-1108</name>
</gene>
<evidence type="ECO:0000256" key="1">
    <source>
        <dbReference type="SAM" id="MobiDB-lite"/>
    </source>
</evidence>
<protein>
    <recommendedName>
        <fullName evidence="3">DUF3606 domain-containing protein</fullName>
    </recommendedName>
</protein>
<evidence type="ECO:0008006" key="3">
    <source>
        <dbReference type="Google" id="ProtNLM"/>
    </source>
</evidence>
<feature type="region of interest" description="Disordered" evidence="1">
    <location>
        <begin position="46"/>
        <end position="95"/>
    </location>
</feature>
<evidence type="ECO:0000313" key="2">
    <source>
        <dbReference type="EMBL" id="CAA9506631.1"/>
    </source>
</evidence>
<sequence length="184" mass="19791">MADDKTKTDDGDRRRVAGNQGYEVTYFARKHGITAKEAREIIERVGNDRKKLNAEAKKMSVKRSGEREGNGRPSRDTNQPAHGDRQGADSASSNSIGKAAALGGVVAAGALLWSRRTQISDQVSKIVERVSGSRDKRDVNDNSAARDESDDTMVSSAGSRTGNGDRSQAEIAQEALSLKETGRT</sequence>
<feature type="compositionally biased region" description="Basic and acidic residues" evidence="1">
    <location>
        <begin position="1"/>
        <end position="15"/>
    </location>
</feature>
<proteinExistence type="predicted"/>
<reference evidence="2" key="1">
    <citation type="submission" date="2020-02" db="EMBL/GenBank/DDBJ databases">
        <authorList>
            <person name="Meier V. D."/>
        </authorList>
    </citation>
    <scope>NUCLEOTIDE SEQUENCE</scope>
    <source>
        <strain evidence="2">AVDCRST_MAG44</strain>
    </source>
</reference>
<feature type="region of interest" description="Disordered" evidence="1">
    <location>
        <begin position="1"/>
        <end position="22"/>
    </location>
</feature>
<dbReference type="EMBL" id="CADCVY010000076">
    <property type="protein sequence ID" value="CAA9506631.1"/>
    <property type="molecule type" value="Genomic_DNA"/>
</dbReference>
<feature type="compositionally biased region" description="Polar residues" evidence="1">
    <location>
        <begin position="152"/>
        <end position="166"/>
    </location>
</feature>
<dbReference type="InterPro" id="IPR022037">
    <property type="entry name" value="DUF3606"/>
</dbReference>
<dbReference type="AlphaFoldDB" id="A0A6J4SVV5"/>
<dbReference type="Pfam" id="PF12244">
    <property type="entry name" value="DUF3606"/>
    <property type="match status" value="1"/>
</dbReference>
<feature type="compositionally biased region" description="Basic and acidic residues" evidence="1">
    <location>
        <begin position="46"/>
        <end position="75"/>
    </location>
</feature>